<dbReference type="InterPro" id="IPR016181">
    <property type="entry name" value="Acyl_CoA_acyltransferase"/>
</dbReference>
<dbReference type="AlphaFoldDB" id="A0A1F8AQD6"/>
<evidence type="ECO:0008006" key="3">
    <source>
        <dbReference type="Google" id="ProtNLM"/>
    </source>
</evidence>
<accession>A0A1F8AQD6</accession>
<dbReference type="EMBL" id="MGGW01000020">
    <property type="protein sequence ID" value="OGM53851.1"/>
    <property type="molecule type" value="Genomic_DNA"/>
</dbReference>
<organism evidence="1 2">
    <name type="scientific">Candidatus Woesebacteria bacterium RIFCSPHIGHO2_12_FULL_41_24</name>
    <dbReference type="NCBI Taxonomy" id="1802510"/>
    <lineage>
        <taxon>Bacteria</taxon>
        <taxon>Candidatus Woeseibacteriota</taxon>
    </lineage>
</organism>
<name>A0A1F8AQD6_9BACT</name>
<evidence type="ECO:0000313" key="1">
    <source>
        <dbReference type="EMBL" id="OGM53851.1"/>
    </source>
</evidence>
<gene>
    <name evidence="1" type="ORF">A3E44_05540</name>
</gene>
<sequence length="263" mass="30553">MKYFYSPTKADYSKYLFPYQVYLIKEEADSAEEIYAKGFLPVRTIYDLYYLARSTRVDLGNFELSSENRRILRKVENFYFEVKDIDKFKLDESALKIIRQFAKSKFDKALLKDSSLKKIFSVLGNYNKVACFSDKIGLQGLAVLCVNGKTVHYAHPFYAIDERFKDLGLGMMTSVVDWASASSKKYVYLGTVYGKSSLYKTQFKGFEFFDGVGWSIDIGKLKEIIKLEEGKFSGHLLQNKSHIKKYYNFPSLTRLVKKLKYEL</sequence>
<dbReference type="Proteomes" id="UP000178603">
    <property type="component" value="Unassembled WGS sequence"/>
</dbReference>
<proteinExistence type="predicted"/>
<comment type="caution">
    <text evidence="1">The sequence shown here is derived from an EMBL/GenBank/DDBJ whole genome shotgun (WGS) entry which is preliminary data.</text>
</comment>
<dbReference type="SUPFAM" id="SSF55729">
    <property type="entry name" value="Acyl-CoA N-acyltransferases (Nat)"/>
    <property type="match status" value="1"/>
</dbReference>
<reference evidence="1 2" key="1">
    <citation type="journal article" date="2016" name="Nat. Commun.">
        <title>Thousands of microbial genomes shed light on interconnected biogeochemical processes in an aquifer system.</title>
        <authorList>
            <person name="Anantharaman K."/>
            <person name="Brown C.T."/>
            <person name="Hug L.A."/>
            <person name="Sharon I."/>
            <person name="Castelle C.J."/>
            <person name="Probst A.J."/>
            <person name="Thomas B.C."/>
            <person name="Singh A."/>
            <person name="Wilkins M.J."/>
            <person name="Karaoz U."/>
            <person name="Brodie E.L."/>
            <person name="Williams K.H."/>
            <person name="Hubbard S.S."/>
            <person name="Banfield J.F."/>
        </authorList>
    </citation>
    <scope>NUCLEOTIDE SEQUENCE [LARGE SCALE GENOMIC DNA]</scope>
</reference>
<protein>
    <recommendedName>
        <fullName evidence="3">N-end rule aminoacyl transferase C-terminal domain-containing protein</fullName>
    </recommendedName>
</protein>
<evidence type="ECO:0000313" key="2">
    <source>
        <dbReference type="Proteomes" id="UP000178603"/>
    </source>
</evidence>